<evidence type="ECO:0000313" key="6">
    <source>
        <dbReference type="EMBL" id="MCG2587768.1"/>
    </source>
</evidence>
<evidence type="ECO:0000259" key="5">
    <source>
        <dbReference type="Pfam" id="PF00580"/>
    </source>
</evidence>
<dbReference type="Gene3D" id="3.40.50.300">
    <property type="entry name" value="P-loop containing nucleotide triphosphate hydrolases"/>
    <property type="match status" value="1"/>
</dbReference>
<proteinExistence type="predicted"/>
<evidence type="ECO:0000256" key="3">
    <source>
        <dbReference type="ARBA" id="ARBA00022806"/>
    </source>
</evidence>
<keyword evidence="4" id="KW-0067">ATP-binding</keyword>
<reference evidence="6" key="2">
    <citation type="submission" date="2024-05" db="EMBL/GenBank/DDBJ databases">
        <title>Rhodohalobacter halophilus gen. nov., sp. nov., a moderately halophilic member of the family Balneolaceae.</title>
        <authorList>
            <person name="Xia J."/>
        </authorList>
    </citation>
    <scope>NUCLEOTIDE SEQUENCE</scope>
    <source>
        <strain evidence="6">WB101</strain>
    </source>
</reference>
<dbReference type="Proteomes" id="UP001165366">
    <property type="component" value="Unassembled WGS sequence"/>
</dbReference>
<keyword evidence="7" id="KW-1185">Reference proteome</keyword>
<dbReference type="InterPro" id="IPR014016">
    <property type="entry name" value="UvrD-like_ATP-bd"/>
</dbReference>
<comment type="caution">
    <text evidence="6">The sequence shown here is derived from an EMBL/GenBank/DDBJ whole genome shotgun (WGS) entry which is preliminary data.</text>
</comment>
<reference evidence="6" key="1">
    <citation type="submission" date="2022-01" db="EMBL/GenBank/DDBJ databases">
        <authorList>
            <person name="Wang Y."/>
        </authorList>
    </citation>
    <scope>NUCLEOTIDE SEQUENCE</scope>
    <source>
        <strain evidence="6">WB101</strain>
    </source>
</reference>
<keyword evidence="2" id="KW-0378">Hydrolase</keyword>
<gene>
    <name evidence="6" type="ORF">L6773_04280</name>
</gene>
<organism evidence="6 7">
    <name type="scientific">Rhodohalobacter sulfatireducens</name>
    <dbReference type="NCBI Taxonomy" id="2911366"/>
    <lineage>
        <taxon>Bacteria</taxon>
        <taxon>Pseudomonadati</taxon>
        <taxon>Balneolota</taxon>
        <taxon>Balneolia</taxon>
        <taxon>Balneolales</taxon>
        <taxon>Balneolaceae</taxon>
        <taxon>Rhodohalobacter</taxon>
    </lineage>
</organism>
<evidence type="ECO:0000313" key="7">
    <source>
        <dbReference type="Proteomes" id="UP001165366"/>
    </source>
</evidence>
<evidence type="ECO:0000256" key="1">
    <source>
        <dbReference type="ARBA" id="ARBA00022741"/>
    </source>
</evidence>
<protein>
    <submittedName>
        <fullName evidence="6">AAA family ATPase</fullName>
    </submittedName>
</protein>
<dbReference type="EMBL" id="JAKLWS010000003">
    <property type="protein sequence ID" value="MCG2587768.1"/>
    <property type="molecule type" value="Genomic_DNA"/>
</dbReference>
<accession>A0ABS9KAB4</accession>
<sequence>MSIEFTPINGQNEHLDYESFEADIKYRLQNTCTEAKIYLYNNFPVVVTEESLIDLLIIIAIKDIYGNYYRINTSSGNVYIKNLIMSVNFIDGFEDQDIKIEDGELLINEAGVNYEHEVNGIKYRLQDYLKTKCRLNDPRLDIHPLFLIKNKEEFVLPHHFTSNNLSFNGLESYLKKVFYKNYYSTYRWLNSNDYDAYKNISDDVEIITEQASLDSKIGYLTKKKIERIGRKVARSTKKDEHLNKSLIIVSGKAGTGKTSELLTLMTKTLSKGNNGLFLTYNKLLVFDLAKSLKAIGDRNKMDIEKFGESKVMTLHQFFYRVSKSLGVLHVMSEDRIAELKNTLRKRLAVLFKFIKRNQNNKHLLSEPEKLLESIQNSPSFDIGTKDLGIDLVRYSRYIHKSFVDSRDEIFKDFFTRQETLLERTATNEIFLADYYGVLQNTLDQIENPENYFNDKGIKDRGELLNEVLNLSDKHYNDKNEILESAFVTKKNRKIGGFRRARTLFVDEAQDCHYLEKDILVKVFGSENIVIANGGTEQLIRHMELCNWEYSQGKNLNPEKFRTRNTSYRVKKHLLEFCMFVANKYQINLDLEPYEEEGGENPDIGKLIIDFRNNLSDEDIAKALTSLNENAKVHGCTHYESTLIMLEHIKYTINSSEPEIGLVNEYGNIKNDHLYERDEMDLLKNRPSSDLTIKFWDGTRHDKSENGMPTPDEFRVIFYESCRGLEAWNAMCFSIDKFFDKKSEEDDAEKYLVGDETEVLTADMFLSNEDRKKMYAATWILMATTRAMDSLYLQIEDKESEFGLTIQEFLNTSPSNVKVINSSEHV</sequence>
<dbReference type="Pfam" id="PF00580">
    <property type="entry name" value="UvrD-helicase"/>
    <property type="match status" value="1"/>
</dbReference>
<name>A0ABS9KAB4_9BACT</name>
<evidence type="ECO:0000256" key="4">
    <source>
        <dbReference type="ARBA" id="ARBA00022840"/>
    </source>
</evidence>
<keyword evidence="3" id="KW-0347">Helicase</keyword>
<dbReference type="SUPFAM" id="SSF52540">
    <property type="entry name" value="P-loop containing nucleoside triphosphate hydrolases"/>
    <property type="match status" value="1"/>
</dbReference>
<dbReference type="RefSeq" id="WP_237852611.1">
    <property type="nucleotide sequence ID" value="NZ_JAKLWS010000003.1"/>
</dbReference>
<evidence type="ECO:0000256" key="2">
    <source>
        <dbReference type="ARBA" id="ARBA00022801"/>
    </source>
</evidence>
<feature type="domain" description="UvrD-like helicase ATP-binding" evidence="5">
    <location>
        <begin position="240"/>
        <end position="539"/>
    </location>
</feature>
<dbReference type="InterPro" id="IPR027417">
    <property type="entry name" value="P-loop_NTPase"/>
</dbReference>
<keyword evidence="1" id="KW-0547">Nucleotide-binding</keyword>